<dbReference type="OrthoDB" id="8961523at2"/>
<dbReference type="Proteomes" id="UP000182894">
    <property type="component" value="Unassembled WGS sequence"/>
</dbReference>
<proteinExistence type="predicted"/>
<name>A0A1G8QW51_9PSED</name>
<organism evidence="2 3">
    <name type="scientific">Pseudomonas abietaniphila</name>
    <dbReference type="NCBI Taxonomy" id="89065"/>
    <lineage>
        <taxon>Bacteria</taxon>
        <taxon>Pseudomonadati</taxon>
        <taxon>Pseudomonadota</taxon>
        <taxon>Gammaproteobacteria</taxon>
        <taxon>Pseudomonadales</taxon>
        <taxon>Pseudomonadaceae</taxon>
        <taxon>Pseudomonas</taxon>
    </lineage>
</organism>
<evidence type="ECO:0000313" key="2">
    <source>
        <dbReference type="EMBL" id="SDJ08410.1"/>
    </source>
</evidence>
<sequence length="163" mass="17205">MKGRIALVLGLGLLGLTPTLALATETSNAVEAVAQSRMSTVAHINGRNKSVIYVGQFDGCDSVTVQNGDDHFDHYRVCGHEVKARNTVSPSWTESDGGKAVLKAVVSNAVLYGAASQTDANGYLITARSLGALQPICTNVEVIISYEGDLVDRALKSICSNPR</sequence>
<gene>
    <name evidence="2" type="ORF">SAMN05216605_12169</name>
</gene>
<feature type="chain" id="PRO_5010252513" evidence="1">
    <location>
        <begin position="24"/>
        <end position="163"/>
    </location>
</feature>
<dbReference type="RefSeq" id="WP_074758193.1">
    <property type="nucleotide sequence ID" value="NZ_FNCO01000021.1"/>
</dbReference>
<dbReference type="EMBL" id="FNCO01000021">
    <property type="protein sequence ID" value="SDJ08410.1"/>
    <property type="molecule type" value="Genomic_DNA"/>
</dbReference>
<accession>A0A1G8QW51</accession>
<evidence type="ECO:0000256" key="1">
    <source>
        <dbReference type="SAM" id="SignalP"/>
    </source>
</evidence>
<keyword evidence="3" id="KW-1185">Reference proteome</keyword>
<dbReference type="STRING" id="89065.SAMN05216605_12169"/>
<protein>
    <submittedName>
        <fullName evidence="2">Uncharacterized protein</fullName>
    </submittedName>
</protein>
<reference evidence="3" key="1">
    <citation type="submission" date="2016-10" db="EMBL/GenBank/DDBJ databases">
        <authorList>
            <person name="Varghese N."/>
            <person name="Submissions S."/>
        </authorList>
    </citation>
    <scope>NUCLEOTIDE SEQUENCE [LARGE SCALE GENOMIC DNA]</scope>
    <source>
        <strain evidence="3">ATCC 700689</strain>
    </source>
</reference>
<feature type="signal peptide" evidence="1">
    <location>
        <begin position="1"/>
        <end position="23"/>
    </location>
</feature>
<evidence type="ECO:0000313" key="3">
    <source>
        <dbReference type="Proteomes" id="UP000182894"/>
    </source>
</evidence>
<keyword evidence="1" id="KW-0732">Signal</keyword>
<dbReference type="AlphaFoldDB" id="A0A1G8QW51"/>